<gene>
    <name evidence="1" type="ORF">S12H4_57034</name>
</gene>
<dbReference type="AlphaFoldDB" id="X1W0T4"/>
<evidence type="ECO:0000313" key="1">
    <source>
        <dbReference type="EMBL" id="GAJ20760.1"/>
    </source>
</evidence>
<reference evidence="1" key="1">
    <citation type="journal article" date="2014" name="Front. Microbiol.">
        <title>High frequency of phylogenetically diverse reductive dehalogenase-homologous genes in deep subseafloor sedimentary metagenomes.</title>
        <authorList>
            <person name="Kawai M."/>
            <person name="Futagami T."/>
            <person name="Toyoda A."/>
            <person name="Takaki Y."/>
            <person name="Nishi S."/>
            <person name="Hori S."/>
            <person name="Arai W."/>
            <person name="Tsubouchi T."/>
            <person name="Morono Y."/>
            <person name="Uchiyama I."/>
            <person name="Ito T."/>
            <person name="Fujiyama A."/>
            <person name="Inagaki F."/>
            <person name="Takami H."/>
        </authorList>
    </citation>
    <scope>NUCLEOTIDE SEQUENCE</scope>
    <source>
        <strain evidence="1">Expedition CK06-06</strain>
    </source>
</reference>
<proteinExistence type="predicted"/>
<name>X1W0T4_9ZZZZ</name>
<dbReference type="EMBL" id="BARW01036812">
    <property type="protein sequence ID" value="GAJ20760.1"/>
    <property type="molecule type" value="Genomic_DNA"/>
</dbReference>
<organism evidence="1">
    <name type="scientific">marine sediment metagenome</name>
    <dbReference type="NCBI Taxonomy" id="412755"/>
    <lineage>
        <taxon>unclassified sequences</taxon>
        <taxon>metagenomes</taxon>
        <taxon>ecological metagenomes</taxon>
    </lineage>
</organism>
<accession>X1W0T4</accession>
<protein>
    <submittedName>
        <fullName evidence="1">Uncharacterized protein</fullName>
    </submittedName>
</protein>
<sequence length="42" mass="4958">MTKMQVQSKDKLFMLAINRGIDKRSQLFAELELKNGSFQLIW</sequence>
<feature type="non-terminal residue" evidence="1">
    <location>
        <position position="42"/>
    </location>
</feature>
<comment type="caution">
    <text evidence="1">The sequence shown here is derived from an EMBL/GenBank/DDBJ whole genome shotgun (WGS) entry which is preliminary data.</text>
</comment>